<dbReference type="InterPro" id="IPR046539">
    <property type="entry name" value="DUF6604"/>
</dbReference>
<protein>
    <recommendedName>
        <fullName evidence="2">DUF6604 domain-containing protein</fullName>
    </recommendedName>
</protein>
<dbReference type="Proteomes" id="UP001140510">
    <property type="component" value="Unassembled WGS sequence"/>
</dbReference>
<keyword evidence="1" id="KW-0812">Transmembrane</keyword>
<keyword evidence="1" id="KW-1133">Transmembrane helix</keyword>
<evidence type="ECO:0000313" key="3">
    <source>
        <dbReference type="EMBL" id="KAJ4401852.1"/>
    </source>
</evidence>
<evidence type="ECO:0000313" key="4">
    <source>
        <dbReference type="Proteomes" id="UP001140510"/>
    </source>
</evidence>
<keyword evidence="1" id="KW-0472">Membrane</keyword>
<reference evidence="3" key="1">
    <citation type="submission" date="2022-10" db="EMBL/GenBank/DDBJ databases">
        <title>Tapping the CABI collections for fungal endophytes: first genome assemblies for Collariella, Neodidymelliopsis, Ascochyta clinopodiicola, Didymella pomorum, Didymosphaeria variabile, Neocosmospora piperis and Neocucurbitaria cava.</title>
        <authorList>
            <person name="Hill R."/>
        </authorList>
    </citation>
    <scope>NUCLEOTIDE SEQUENCE</scope>
    <source>
        <strain evidence="3">IMI 355091</strain>
    </source>
</reference>
<gene>
    <name evidence="3" type="ORF">N0V91_007635</name>
</gene>
<keyword evidence="4" id="KW-1185">Reference proteome</keyword>
<proteinExistence type="predicted"/>
<accession>A0A9W9D550</accession>
<sequence>MSKLTPATTDLTKPMDILPAEAAPASVQDIEMTNSEDVYELNEEQITDEIFRLFCVLEDLHNMRTFIIRMRDDCASRGTSVVMAPKITAAAFTAVQKTEADLLTALSLENEFYMGSYVEFTSLSHVHDVQDALTDLFDEMSVDYIQLTSECIQLLELIKDVYNVELLQHEFERIDFPASTIPQEGKSWEYLRFVREAFGKAIMTREMKLFSHQAADGDTRVMRGRDPGVKNPYRHGIGFHRLTLMNQISVLLASTTYVVLYFYPDHDQTRRRRDPGSVYATHRFAEQLSKTDILAFGEVNRDRHD</sequence>
<dbReference type="EMBL" id="JAPEVA010000068">
    <property type="protein sequence ID" value="KAJ4401852.1"/>
    <property type="molecule type" value="Genomic_DNA"/>
</dbReference>
<comment type="caution">
    <text evidence="3">The sequence shown here is derived from an EMBL/GenBank/DDBJ whole genome shotgun (WGS) entry which is preliminary data.</text>
</comment>
<feature type="transmembrane region" description="Helical" evidence="1">
    <location>
        <begin position="244"/>
        <end position="263"/>
    </location>
</feature>
<feature type="domain" description="DUF6604" evidence="2">
    <location>
        <begin position="32"/>
        <end position="103"/>
    </location>
</feature>
<evidence type="ECO:0000259" key="2">
    <source>
        <dbReference type="Pfam" id="PF20253"/>
    </source>
</evidence>
<dbReference type="AlphaFoldDB" id="A0A9W9D550"/>
<evidence type="ECO:0000256" key="1">
    <source>
        <dbReference type="SAM" id="Phobius"/>
    </source>
</evidence>
<name>A0A9W9D550_9PLEO</name>
<dbReference type="Pfam" id="PF20253">
    <property type="entry name" value="DUF6604"/>
    <property type="match status" value="1"/>
</dbReference>
<dbReference type="OrthoDB" id="19690at2759"/>
<organism evidence="3 4">
    <name type="scientific">Didymella pomorum</name>
    <dbReference type="NCBI Taxonomy" id="749634"/>
    <lineage>
        <taxon>Eukaryota</taxon>
        <taxon>Fungi</taxon>
        <taxon>Dikarya</taxon>
        <taxon>Ascomycota</taxon>
        <taxon>Pezizomycotina</taxon>
        <taxon>Dothideomycetes</taxon>
        <taxon>Pleosporomycetidae</taxon>
        <taxon>Pleosporales</taxon>
        <taxon>Pleosporineae</taxon>
        <taxon>Didymellaceae</taxon>
        <taxon>Didymella</taxon>
    </lineage>
</organism>